<keyword evidence="4 12" id="KW-0813">Transport</keyword>
<dbReference type="GO" id="GO:0043952">
    <property type="term" value="P:protein transport by the Sec complex"/>
    <property type="evidence" value="ECO:0007669"/>
    <property type="project" value="TreeGrafter"/>
</dbReference>
<comment type="caution">
    <text evidence="12">Lacks conserved residue(s) required for the propagation of feature annotation.</text>
</comment>
<evidence type="ECO:0000256" key="11">
    <source>
        <dbReference type="ARBA" id="ARBA00025182"/>
    </source>
</evidence>
<keyword evidence="6 12" id="KW-0812">Transmembrane</keyword>
<comment type="subcellular location">
    <subcellularLocation>
        <location evidence="1 12">Cell membrane</location>
        <topology evidence="1 12">Multi-pass membrane protein</topology>
    </subcellularLocation>
</comment>
<dbReference type="InterPro" id="IPR004692">
    <property type="entry name" value="SecG"/>
</dbReference>
<protein>
    <recommendedName>
        <fullName evidence="3 12">Protein-export membrane protein SecG</fullName>
    </recommendedName>
</protein>
<evidence type="ECO:0000256" key="6">
    <source>
        <dbReference type="ARBA" id="ARBA00022692"/>
    </source>
</evidence>
<dbReference type="GO" id="GO:0015450">
    <property type="term" value="F:protein-transporting ATPase activity"/>
    <property type="evidence" value="ECO:0007669"/>
    <property type="project" value="UniProtKB-UniRule"/>
</dbReference>
<evidence type="ECO:0000313" key="14">
    <source>
        <dbReference type="EMBL" id="CAA9273019.1"/>
    </source>
</evidence>
<dbReference type="PANTHER" id="PTHR34182:SF1">
    <property type="entry name" value="PROTEIN-EXPORT MEMBRANE PROTEIN SECG"/>
    <property type="match status" value="1"/>
</dbReference>
<evidence type="ECO:0000256" key="7">
    <source>
        <dbReference type="ARBA" id="ARBA00022927"/>
    </source>
</evidence>
<feature type="region of interest" description="Disordered" evidence="13">
    <location>
        <begin position="88"/>
        <end position="107"/>
    </location>
</feature>
<evidence type="ECO:0000256" key="2">
    <source>
        <dbReference type="ARBA" id="ARBA00008445"/>
    </source>
</evidence>
<evidence type="ECO:0000256" key="13">
    <source>
        <dbReference type="SAM" id="MobiDB-lite"/>
    </source>
</evidence>
<feature type="compositionally biased region" description="Low complexity" evidence="13">
    <location>
        <begin position="91"/>
        <end position="101"/>
    </location>
</feature>
<comment type="similarity">
    <text evidence="2 12">Belongs to the SecG family.</text>
</comment>
<reference evidence="14" key="1">
    <citation type="submission" date="2020-02" db="EMBL/GenBank/DDBJ databases">
        <authorList>
            <person name="Meier V. D."/>
        </authorList>
    </citation>
    <scope>NUCLEOTIDE SEQUENCE</scope>
    <source>
        <strain evidence="14">AVDCRST_MAG27</strain>
    </source>
</reference>
<keyword evidence="8 12" id="KW-1133">Transmembrane helix</keyword>
<comment type="function">
    <text evidence="11 12">Involved in protein export. Participates in an early event of protein translocation.</text>
</comment>
<keyword evidence="5 12" id="KW-1003">Cell membrane</keyword>
<dbReference type="PANTHER" id="PTHR34182">
    <property type="entry name" value="PROTEIN-EXPORT MEMBRANE PROTEIN SECG"/>
    <property type="match status" value="1"/>
</dbReference>
<organism evidence="14">
    <name type="scientific">uncultured Craurococcus sp</name>
    <dbReference type="NCBI Taxonomy" id="1135998"/>
    <lineage>
        <taxon>Bacteria</taxon>
        <taxon>Pseudomonadati</taxon>
        <taxon>Pseudomonadota</taxon>
        <taxon>Alphaproteobacteria</taxon>
        <taxon>Acetobacterales</taxon>
        <taxon>Acetobacteraceae</taxon>
        <taxon>Craurococcus</taxon>
        <taxon>environmental samples</taxon>
    </lineage>
</organism>
<evidence type="ECO:0000256" key="8">
    <source>
        <dbReference type="ARBA" id="ARBA00022989"/>
    </source>
</evidence>
<accession>A0A6J4J7Z8</accession>
<feature type="transmembrane region" description="Helical" evidence="12">
    <location>
        <begin position="51"/>
        <end position="72"/>
    </location>
</feature>
<evidence type="ECO:0000256" key="5">
    <source>
        <dbReference type="ARBA" id="ARBA00022475"/>
    </source>
</evidence>
<evidence type="ECO:0000256" key="9">
    <source>
        <dbReference type="ARBA" id="ARBA00023010"/>
    </source>
</evidence>
<dbReference type="AlphaFoldDB" id="A0A6J4J7Z8"/>
<keyword evidence="7 12" id="KW-0653">Protein transport</keyword>
<dbReference type="NCBIfam" id="TIGR00810">
    <property type="entry name" value="secG"/>
    <property type="match status" value="1"/>
</dbReference>
<dbReference type="GO" id="GO:0065002">
    <property type="term" value="P:intracellular protein transmembrane transport"/>
    <property type="evidence" value="ECO:0007669"/>
    <property type="project" value="TreeGrafter"/>
</dbReference>
<evidence type="ECO:0000256" key="12">
    <source>
        <dbReference type="RuleBase" id="RU365087"/>
    </source>
</evidence>
<name>A0A6J4J7Z8_9PROT</name>
<evidence type="ECO:0000256" key="10">
    <source>
        <dbReference type="ARBA" id="ARBA00023136"/>
    </source>
</evidence>
<gene>
    <name evidence="14" type="ORF">AVDCRST_MAG27-3629</name>
</gene>
<dbReference type="EMBL" id="CADCTD010000150">
    <property type="protein sequence ID" value="CAA9273019.1"/>
    <property type="molecule type" value="Genomic_DNA"/>
</dbReference>
<proteinExistence type="inferred from homology"/>
<dbReference type="Pfam" id="PF03840">
    <property type="entry name" value="SecG"/>
    <property type="match status" value="1"/>
</dbReference>
<dbReference type="PRINTS" id="PR01651">
    <property type="entry name" value="SECGEXPORT"/>
</dbReference>
<evidence type="ECO:0000256" key="1">
    <source>
        <dbReference type="ARBA" id="ARBA00004651"/>
    </source>
</evidence>
<keyword evidence="10 12" id="KW-0472">Membrane</keyword>
<sequence>MATVLLVIHLFVTLALIAVVLLQRSEGGGLGIGSSQGMGSFMTGRGTANLLTRTTAILGTAFFVLSLTLALIGRGTGVSGSILDAPPPAATAPAAPAAPAAPSVPTN</sequence>
<evidence type="ECO:0000256" key="4">
    <source>
        <dbReference type="ARBA" id="ARBA00022448"/>
    </source>
</evidence>
<evidence type="ECO:0000256" key="3">
    <source>
        <dbReference type="ARBA" id="ARBA00017876"/>
    </source>
</evidence>
<dbReference type="GO" id="GO:0005886">
    <property type="term" value="C:plasma membrane"/>
    <property type="evidence" value="ECO:0007669"/>
    <property type="project" value="UniProtKB-SubCell"/>
</dbReference>
<keyword evidence="9 12" id="KW-0811">Translocation</keyword>
<dbReference type="GO" id="GO:0009306">
    <property type="term" value="P:protein secretion"/>
    <property type="evidence" value="ECO:0007669"/>
    <property type="project" value="UniProtKB-UniRule"/>
</dbReference>